<reference evidence="1" key="2">
    <citation type="submission" date="2025-08" db="UniProtKB">
        <authorList>
            <consortium name="Ensembl"/>
        </authorList>
    </citation>
    <scope>IDENTIFICATION</scope>
</reference>
<name>A0A8C9R8U9_SCLFO</name>
<dbReference type="InterPro" id="IPR038848">
    <property type="entry name" value="CABYR"/>
</dbReference>
<dbReference type="AlphaFoldDB" id="A0A8C9R8U9"/>
<proteinExistence type="predicted"/>
<dbReference type="GO" id="GO:0005509">
    <property type="term" value="F:calcium ion binding"/>
    <property type="evidence" value="ECO:0007669"/>
    <property type="project" value="InterPro"/>
</dbReference>
<dbReference type="Gene3D" id="1.20.890.10">
    <property type="entry name" value="cAMP-dependent protein kinase regulatory subunit, dimerization-anchoring domain"/>
    <property type="match status" value="1"/>
</dbReference>
<dbReference type="SUPFAM" id="SSF47391">
    <property type="entry name" value="Dimerization-anchoring domain of cAMP-dependent PK regulatory subunit"/>
    <property type="match status" value="1"/>
</dbReference>
<dbReference type="Ensembl" id="ENSSFOT00015011764.2">
    <property type="protein sequence ID" value="ENSSFOP00015011614.1"/>
    <property type="gene ID" value="ENSSFOG00015007504.2"/>
</dbReference>
<dbReference type="PANTHER" id="PTHR15494">
    <property type="entry name" value="CALCIUM-BINDING TYROSINE PHOSPHORYLATION-REGULATED PROTEIN"/>
    <property type="match status" value="1"/>
</dbReference>
<dbReference type="GO" id="GO:0048240">
    <property type="term" value="P:sperm capacitation"/>
    <property type="evidence" value="ECO:0007669"/>
    <property type="project" value="InterPro"/>
</dbReference>
<reference evidence="1 2" key="1">
    <citation type="submission" date="2019-04" db="EMBL/GenBank/DDBJ databases">
        <authorList>
            <consortium name="Wellcome Sanger Institute Data Sharing"/>
        </authorList>
    </citation>
    <scope>NUCLEOTIDE SEQUENCE [LARGE SCALE GENOMIC DNA]</scope>
</reference>
<keyword evidence="2" id="KW-1185">Reference proteome</keyword>
<dbReference type="CDD" id="cd12100">
    <property type="entry name" value="DD_CABYR_SP17"/>
    <property type="match status" value="1"/>
</dbReference>
<organism evidence="1 2">
    <name type="scientific">Scleropages formosus</name>
    <name type="common">Asian bonytongue</name>
    <name type="synonym">Osteoglossum formosum</name>
    <dbReference type="NCBI Taxonomy" id="113540"/>
    <lineage>
        <taxon>Eukaryota</taxon>
        <taxon>Metazoa</taxon>
        <taxon>Chordata</taxon>
        <taxon>Craniata</taxon>
        <taxon>Vertebrata</taxon>
        <taxon>Euteleostomi</taxon>
        <taxon>Actinopterygii</taxon>
        <taxon>Neopterygii</taxon>
        <taxon>Teleostei</taxon>
        <taxon>Osteoglossocephala</taxon>
        <taxon>Osteoglossomorpha</taxon>
        <taxon>Osteoglossiformes</taxon>
        <taxon>Osteoglossidae</taxon>
        <taxon>Scleropages</taxon>
    </lineage>
</organism>
<evidence type="ECO:0000313" key="2">
    <source>
        <dbReference type="Proteomes" id="UP000694397"/>
    </source>
</evidence>
<dbReference type="GO" id="GO:0035686">
    <property type="term" value="C:sperm fibrous sheath"/>
    <property type="evidence" value="ECO:0007669"/>
    <property type="project" value="TreeGrafter"/>
</dbReference>
<protein>
    <submittedName>
        <fullName evidence="1">Uncharacterized protein</fullName>
    </submittedName>
</protein>
<dbReference type="GO" id="GO:0005737">
    <property type="term" value="C:cytoplasm"/>
    <property type="evidence" value="ECO:0007669"/>
    <property type="project" value="TreeGrafter"/>
</dbReference>
<dbReference type="OrthoDB" id="252964at2759"/>
<dbReference type="GeneTree" id="ENSGT00970000194032"/>
<dbReference type="Proteomes" id="UP000694397">
    <property type="component" value="Chromosome 7"/>
</dbReference>
<reference evidence="1" key="3">
    <citation type="submission" date="2025-09" db="UniProtKB">
        <authorList>
            <consortium name="Ensembl"/>
        </authorList>
    </citation>
    <scope>IDENTIFICATION</scope>
</reference>
<accession>A0A8C9R8U9</accession>
<evidence type="ECO:0000313" key="1">
    <source>
        <dbReference type="Ensembl" id="ENSSFOP00015011614.1"/>
    </source>
</evidence>
<dbReference type="InterPro" id="IPR047579">
    <property type="entry name" value="DD_CABYR_SP17"/>
</dbReference>
<sequence length="83" mass="9718">MASRNLFKTQKTLIVPYGLRSWLGCVCRAVLLEDPENVIEFIFDYCMGLLNFRKNPSMDVKDLTYLYQKNRGKVISFHFSMVC</sequence>
<dbReference type="PANTHER" id="PTHR15494:SF0">
    <property type="entry name" value="CALCIUM-BINDING TYROSINE PHOSPHORYLATION-REGULATED PROTEIN"/>
    <property type="match status" value="1"/>
</dbReference>